<name>A0AA39F3A8_MICHY</name>
<dbReference type="Pfam" id="PF15868">
    <property type="entry name" value="MBF2"/>
    <property type="match status" value="1"/>
</dbReference>
<protein>
    <submittedName>
        <fullName evidence="1">Uncharacterized protein</fullName>
    </submittedName>
</protein>
<comment type="caution">
    <text evidence="1">The sequence shown here is derived from an EMBL/GenBank/DDBJ whole genome shotgun (WGS) entry which is preliminary data.</text>
</comment>
<keyword evidence="2" id="KW-1185">Reference proteome</keyword>
<gene>
    <name evidence="1" type="ORF">PV327_008485</name>
</gene>
<evidence type="ECO:0000313" key="2">
    <source>
        <dbReference type="Proteomes" id="UP001168972"/>
    </source>
</evidence>
<accession>A0AA39F3A8</accession>
<dbReference type="EMBL" id="JAQQBR010001834">
    <property type="protein sequence ID" value="KAK0162121.1"/>
    <property type="molecule type" value="Genomic_DNA"/>
</dbReference>
<evidence type="ECO:0000313" key="1">
    <source>
        <dbReference type="EMBL" id="KAK0162121.1"/>
    </source>
</evidence>
<dbReference type="Proteomes" id="UP001168972">
    <property type="component" value="Unassembled WGS sequence"/>
</dbReference>
<organism evidence="1 2">
    <name type="scientific">Microctonus hyperodae</name>
    <name type="common">Parasitoid wasp</name>
    <dbReference type="NCBI Taxonomy" id="165561"/>
    <lineage>
        <taxon>Eukaryota</taxon>
        <taxon>Metazoa</taxon>
        <taxon>Ecdysozoa</taxon>
        <taxon>Arthropoda</taxon>
        <taxon>Hexapoda</taxon>
        <taxon>Insecta</taxon>
        <taxon>Pterygota</taxon>
        <taxon>Neoptera</taxon>
        <taxon>Endopterygota</taxon>
        <taxon>Hymenoptera</taxon>
        <taxon>Apocrita</taxon>
        <taxon>Ichneumonoidea</taxon>
        <taxon>Braconidae</taxon>
        <taxon>Euphorinae</taxon>
        <taxon>Microctonus</taxon>
    </lineage>
</organism>
<sequence length="228" mass="25962">MKPFESDERLIGPWIYYSRSRRDTNFNFNSTKDSYERAVNESIADYYAQRKAVMDRYYARQREISEKFLKNASTSVHSSKADADNSLLKSNVTNILEDEIGKSSNISIIEKRDDLPRITRHEHGYESQGECKHDRNDHLVYQHNLSIGLRGPSQLDATLKVNLDGIISITCAEALPYNNTTGILTWLAGGPGTNFLEINLRALENKGVSYTIKVWGIKSSECIKHNQL</sequence>
<reference evidence="1" key="2">
    <citation type="submission" date="2023-03" db="EMBL/GenBank/DDBJ databases">
        <authorList>
            <person name="Inwood S.N."/>
            <person name="Skelly J.G."/>
            <person name="Guhlin J."/>
            <person name="Harrop T.W.R."/>
            <person name="Goldson S.G."/>
            <person name="Dearden P.K."/>
        </authorList>
    </citation>
    <scope>NUCLEOTIDE SEQUENCE</scope>
    <source>
        <strain evidence="1">Lincoln</strain>
        <tissue evidence="1">Whole body</tissue>
    </source>
</reference>
<proteinExistence type="predicted"/>
<dbReference type="InterPro" id="IPR031734">
    <property type="entry name" value="MBF2"/>
</dbReference>
<reference evidence="1" key="1">
    <citation type="journal article" date="2023" name="bioRxiv">
        <title>Scaffold-level genome assemblies of two parasitoid biocontrol wasps reveal the parthenogenesis mechanism and an associated novel virus.</title>
        <authorList>
            <person name="Inwood S."/>
            <person name="Skelly J."/>
            <person name="Guhlin J."/>
            <person name="Harrop T."/>
            <person name="Goldson S."/>
            <person name="Dearden P."/>
        </authorList>
    </citation>
    <scope>NUCLEOTIDE SEQUENCE</scope>
    <source>
        <strain evidence="1">Lincoln</strain>
        <tissue evidence="1">Whole body</tissue>
    </source>
</reference>
<dbReference type="AlphaFoldDB" id="A0AA39F3A8"/>